<dbReference type="KEGG" id="upv:EJN92_09105"/>
<gene>
    <name evidence="2" type="ORF">EJN92_09105</name>
</gene>
<reference evidence="2 3" key="1">
    <citation type="journal article" date="2011" name="Int. J. Syst. Evol. Microbiol.">
        <title>Description of Undibacterium oligocarboniphilum sp. nov., isolated from purified water, and Undibacterium pigrum strain CCUG 49012 as the type strain of Undibacterium parvum sp. nov., and emended descriptions of the genus Undibacterium and the species Undibacterium pigrum.</title>
        <authorList>
            <person name="Eder W."/>
            <person name="Wanner G."/>
            <person name="Ludwig W."/>
            <person name="Busse H.J."/>
            <person name="Ziemke-Kageler F."/>
            <person name="Lang E."/>
        </authorList>
    </citation>
    <scope>NUCLEOTIDE SEQUENCE [LARGE SCALE GENOMIC DNA]</scope>
    <source>
        <strain evidence="2 3">DSM 23061</strain>
    </source>
</reference>
<keyword evidence="3" id="KW-1185">Reference proteome</keyword>
<dbReference type="Proteomes" id="UP000275663">
    <property type="component" value="Chromosome"/>
</dbReference>
<dbReference type="OrthoDB" id="8481133at2"/>
<accession>A0A3S9HQY1</accession>
<evidence type="ECO:0000313" key="3">
    <source>
        <dbReference type="Proteomes" id="UP000275663"/>
    </source>
</evidence>
<dbReference type="Pfam" id="PF11391">
    <property type="entry name" value="DUF2798"/>
    <property type="match status" value="1"/>
</dbReference>
<name>A0A3S9HQY1_9BURK</name>
<keyword evidence="1" id="KW-1133">Transmembrane helix</keyword>
<proteinExistence type="predicted"/>
<organism evidence="2 3">
    <name type="scientific">Undibacterium parvum</name>
    <dbReference type="NCBI Taxonomy" id="401471"/>
    <lineage>
        <taxon>Bacteria</taxon>
        <taxon>Pseudomonadati</taxon>
        <taxon>Pseudomonadota</taxon>
        <taxon>Betaproteobacteria</taxon>
        <taxon>Burkholderiales</taxon>
        <taxon>Oxalobacteraceae</taxon>
        <taxon>Undibacterium</taxon>
    </lineage>
</organism>
<dbReference type="InterPro" id="IPR021529">
    <property type="entry name" value="DUF2798"/>
</dbReference>
<keyword evidence="1" id="KW-0472">Membrane</keyword>
<dbReference type="AlphaFoldDB" id="A0A3S9HQY1"/>
<dbReference type="EMBL" id="CP034464">
    <property type="protein sequence ID" value="AZP14495.1"/>
    <property type="molecule type" value="Genomic_DNA"/>
</dbReference>
<keyword evidence="1" id="KW-0812">Transmembrane</keyword>
<feature type="transmembrane region" description="Helical" evidence="1">
    <location>
        <begin position="30"/>
        <end position="51"/>
    </location>
</feature>
<sequence>MLPTILSTGVITLVLSGVLRLLWAGISNDFFSAWMEAWFTTWPIAFPIAYLSKPIIRKLSLSLTQSRTAKNSSLSLGQITAASDDATKSNQLKVQRSTYIHKYY</sequence>
<evidence type="ECO:0000313" key="2">
    <source>
        <dbReference type="EMBL" id="AZP14495.1"/>
    </source>
</evidence>
<evidence type="ECO:0000256" key="1">
    <source>
        <dbReference type="SAM" id="Phobius"/>
    </source>
</evidence>
<protein>
    <submittedName>
        <fullName evidence="2">DUF2798 domain-containing protein</fullName>
    </submittedName>
</protein>